<evidence type="ECO:0000313" key="2">
    <source>
        <dbReference type="Proteomes" id="UP000244898"/>
    </source>
</evidence>
<dbReference type="InterPro" id="IPR022028">
    <property type="entry name" value="DUF3604"/>
</dbReference>
<dbReference type="AlphaFoldDB" id="A0A2R8CC38"/>
<name>A0A2R8CC38_9RHOB</name>
<gene>
    <name evidence="1" type="ORF">TRM7615_03489</name>
</gene>
<keyword evidence="2" id="KW-1185">Reference proteome</keyword>
<protein>
    <submittedName>
        <fullName evidence="1">Uncharacterized protein</fullName>
    </submittedName>
</protein>
<proteinExistence type="predicted"/>
<dbReference type="RefSeq" id="WP_108789800.1">
    <property type="nucleotide sequence ID" value="NZ_ONZG01000009.1"/>
</dbReference>
<evidence type="ECO:0000313" key="1">
    <source>
        <dbReference type="EMBL" id="SPJ29962.1"/>
    </source>
</evidence>
<reference evidence="2" key="1">
    <citation type="submission" date="2018-03" db="EMBL/GenBank/DDBJ databases">
        <authorList>
            <person name="Rodrigo-Torres L."/>
            <person name="Arahal R. D."/>
            <person name="Lucena T."/>
        </authorList>
    </citation>
    <scope>NUCLEOTIDE SEQUENCE [LARGE SCALE GENOMIC DNA]</scope>
    <source>
        <strain evidence="2">CECT 7615</strain>
    </source>
</reference>
<dbReference type="EMBL" id="ONZG01000009">
    <property type="protein sequence ID" value="SPJ29962.1"/>
    <property type="molecule type" value="Genomic_DNA"/>
</dbReference>
<accession>A0A2R8CC38</accession>
<sequence>MSESEGGAFRIEGLKVEAPGDLIVEMIDEAGEVVATSNRLRSAIETPFRHFWSDMHGQSGATIGTNTARQYFEFGRDKAFIDICGHQGNDFQITDAFWAELNALTAELNQPGRYLTVPGYEWSGNTSVGGDHNVWFRNEGRPIYRAQRSLVMGESTDENTCIDAHQLFERLKNEDALIVAHAGGRYADVSFAHDANLEPSVEVHSSWGTFDWIFDDAHQAGYRVGIVAASDGRKGRIGASYPGSGKFGSLGG</sequence>
<organism evidence="1 2">
    <name type="scientific">Falsiruegeria mediterranea M17</name>
    <dbReference type="NCBI Taxonomy" id="1200281"/>
    <lineage>
        <taxon>Bacteria</taxon>
        <taxon>Pseudomonadati</taxon>
        <taxon>Pseudomonadota</taxon>
        <taxon>Alphaproteobacteria</taxon>
        <taxon>Rhodobacterales</taxon>
        <taxon>Roseobacteraceae</taxon>
        <taxon>Falsiruegeria</taxon>
    </lineage>
</organism>
<dbReference type="Proteomes" id="UP000244898">
    <property type="component" value="Unassembled WGS sequence"/>
</dbReference>
<dbReference type="OrthoDB" id="543560at2"/>
<dbReference type="Pfam" id="PF12228">
    <property type="entry name" value="DUF3604"/>
    <property type="match status" value="1"/>
</dbReference>